<accession>A0A9P5NLV6</accession>
<dbReference type="Proteomes" id="UP000724874">
    <property type="component" value="Unassembled WGS sequence"/>
</dbReference>
<evidence type="ECO:0000313" key="3">
    <source>
        <dbReference type="Proteomes" id="UP000724874"/>
    </source>
</evidence>
<organism evidence="2 3">
    <name type="scientific">Gymnopilus junonius</name>
    <name type="common">Spectacular rustgill mushroom</name>
    <name type="synonym">Gymnopilus spectabilis subsp. junonius</name>
    <dbReference type="NCBI Taxonomy" id="109634"/>
    <lineage>
        <taxon>Eukaryota</taxon>
        <taxon>Fungi</taxon>
        <taxon>Dikarya</taxon>
        <taxon>Basidiomycota</taxon>
        <taxon>Agaricomycotina</taxon>
        <taxon>Agaricomycetes</taxon>
        <taxon>Agaricomycetidae</taxon>
        <taxon>Agaricales</taxon>
        <taxon>Agaricineae</taxon>
        <taxon>Hymenogastraceae</taxon>
        <taxon>Gymnopilus</taxon>
    </lineage>
</organism>
<dbReference type="AlphaFoldDB" id="A0A9P5NLV6"/>
<name>A0A9P5NLV6_GYMJU</name>
<sequence>MAATSIDSLPPEILSVIFKYVYAAQAVDLGCNYGDDNEEEEEDLDKNGSVSSPTDADEINMVSKLSSAVKEPWFFPYALAAVCHHWEDVLSSTPRFWNTVLIRLNRGEAEIERIWRCALPGSLRALVPHLHRCRTLWVDVTMNVSIPILPGFLPCATPLLRHVNLTCLNGSLGWDEDKREHTFSMDSFNWTDDSDSDSDVAREIVEFKPRLKTLGIDGRNLQRAFAEDKHWIKKFDNLQELTIAYYQPIIAHGLSKPHTCDACGLSIYSVLELVQSSPRLTHLQFRFVTFLAPPIPQELLPTYDLSALQRITFVDIQPNIIQAVLNVCHFSEDSELQTLIFGRCPRLGDVEFPPLPMASLQLYSLAEDVDLRGILHRWGGQYLVIHDCASFSDSVLNMLSAPEDDNDDDDGRRLSFPCNALNVLSLHFKDSPPYSIGALKELVGSRGIYGDYNDDRNWIEHAAWGPVIHTIRLSGKVPHISMEDETWFHRRLAQFVYES</sequence>
<gene>
    <name evidence="2" type="ORF">CPB84DRAFT_1784083</name>
</gene>
<dbReference type="OrthoDB" id="3001771at2759"/>
<feature type="region of interest" description="Disordered" evidence="1">
    <location>
        <begin position="35"/>
        <end position="55"/>
    </location>
</feature>
<protein>
    <recommendedName>
        <fullName evidence="4">F-box domain-containing protein</fullName>
    </recommendedName>
</protein>
<feature type="compositionally biased region" description="Acidic residues" evidence="1">
    <location>
        <begin position="35"/>
        <end position="44"/>
    </location>
</feature>
<dbReference type="SUPFAM" id="SSF52047">
    <property type="entry name" value="RNI-like"/>
    <property type="match status" value="1"/>
</dbReference>
<keyword evidence="3" id="KW-1185">Reference proteome</keyword>
<comment type="caution">
    <text evidence="2">The sequence shown here is derived from an EMBL/GenBank/DDBJ whole genome shotgun (WGS) entry which is preliminary data.</text>
</comment>
<proteinExistence type="predicted"/>
<evidence type="ECO:0000313" key="2">
    <source>
        <dbReference type="EMBL" id="KAF8891600.1"/>
    </source>
</evidence>
<evidence type="ECO:0000256" key="1">
    <source>
        <dbReference type="SAM" id="MobiDB-lite"/>
    </source>
</evidence>
<reference evidence="2" key="1">
    <citation type="submission" date="2020-11" db="EMBL/GenBank/DDBJ databases">
        <authorList>
            <consortium name="DOE Joint Genome Institute"/>
            <person name="Ahrendt S."/>
            <person name="Riley R."/>
            <person name="Andreopoulos W."/>
            <person name="LaButti K."/>
            <person name="Pangilinan J."/>
            <person name="Ruiz-duenas F.J."/>
            <person name="Barrasa J.M."/>
            <person name="Sanchez-Garcia M."/>
            <person name="Camarero S."/>
            <person name="Miyauchi S."/>
            <person name="Serrano A."/>
            <person name="Linde D."/>
            <person name="Babiker R."/>
            <person name="Drula E."/>
            <person name="Ayuso-Fernandez I."/>
            <person name="Pacheco R."/>
            <person name="Padilla G."/>
            <person name="Ferreira P."/>
            <person name="Barriuso J."/>
            <person name="Kellner H."/>
            <person name="Castanera R."/>
            <person name="Alfaro M."/>
            <person name="Ramirez L."/>
            <person name="Pisabarro A.G."/>
            <person name="Kuo A."/>
            <person name="Tritt A."/>
            <person name="Lipzen A."/>
            <person name="He G."/>
            <person name="Yan M."/>
            <person name="Ng V."/>
            <person name="Cullen D."/>
            <person name="Martin F."/>
            <person name="Rosso M.-N."/>
            <person name="Henrissat B."/>
            <person name="Hibbett D."/>
            <person name="Martinez A.T."/>
            <person name="Grigoriev I.V."/>
        </authorList>
    </citation>
    <scope>NUCLEOTIDE SEQUENCE</scope>
    <source>
        <strain evidence="2">AH 44721</strain>
    </source>
</reference>
<dbReference type="EMBL" id="JADNYJ010000071">
    <property type="protein sequence ID" value="KAF8891600.1"/>
    <property type="molecule type" value="Genomic_DNA"/>
</dbReference>
<evidence type="ECO:0008006" key="4">
    <source>
        <dbReference type="Google" id="ProtNLM"/>
    </source>
</evidence>